<keyword evidence="4" id="KW-1185">Reference proteome</keyword>
<organism evidence="3 4">
    <name type="scientific">Microdochium bolleyi</name>
    <dbReference type="NCBI Taxonomy" id="196109"/>
    <lineage>
        <taxon>Eukaryota</taxon>
        <taxon>Fungi</taxon>
        <taxon>Dikarya</taxon>
        <taxon>Ascomycota</taxon>
        <taxon>Pezizomycotina</taxon>
        <taxon>Sordariomycetes</taxon>
        <taxon>Xylariomycetidae</taxon>
        <taxon>Xylariales</taxon>
        <taxon>Microdochiaceae</taxon>
        <taxon>Microdochium</taxon>
    </lineage>
</organism>
<evidence type="ECO:0000256" key="1">
    <source>
        <dbReference type="SAM" id="MobiDB-lite"/>
    </source>
</evidence>
<accession>A0A136J6K2</accession>
<dbReference type="SUPFAM" id="SSF53474">
    <property type="entry name" value="alpha/beta-Hydrolases"/>
    <property type="match status" value="1"/>
</dbReference>
<dbReference type="InterPro" id="IPR051044">
    <property type="entry name" value="MAG_DAG_Lipase"/>
</dbReference>
<evidence type="ECO:0000313" key="3">
    <source>
        <dbReference type="EMBL" id="KXJ92782.1"/>
    </source>
</evidence>
<dbReference type="PANTHER" id="PTHR11614">
    <property type="entry name" value="PHOSPHOLIPASE-RELATED"/>
    <property type="match status" value="1"/>
</dbReference>
<dbReference type="GO" id="GO:0016787">
    <property type="term" value="F:hydrolase activity"/>
    <property type="evidence" value="ECO:0007669"/>
    <property type="project" value="UniProtKB-KW"/>
</dbReference>
<sequence>MVQITEGKFEVDGVSLHSKTWLPDGEVKAKLIFFHGFSDHIDRYYDFFPSLARHGIASYGVDQRGWGRSAPAKAHRGRTGPTTRVLADMAAFIRSQLPSAVPVFVAGHSMGGGQVLTLCSTPEYEDLVGQVRGWLLESPFVGFAPELKPNWFTVASGKLAAKLLPNFQMVNVIPPENVSRDPEVQKSLHADELCHNTGTLEGLSGMLDRTGRLSSGELKLSGKVQSLLMTFGTDDKATSYDIAKQWFDRQKMEDAEFKSYDGAYHQLHADLGCEQYNQDTADWILARAGGSGATATATPTATNSAVAPAPEAEVTKAESKL</sequence>
<reference evidence="4" key="1">
    <citation type="submission" date="2016-02" db="EMBL/GenBank/DDBJ databases">
        <title>Draft genome sequence of Microdochium bolleyi, a fungal endophyte of beachgrass.</title>
        <authorList>
            <consortium name="DOE Joint Genome Institute"/>
            <person name="David A.S."/>
            <person name="May G."/>
            <person name="Haridas S."/>
            <person name="Lim J."/>
            <person name="Wang M."/>
            <person name="Labutti K."/>
            <person name="Lipzen A."/>
            <person name="Barry K."/>
            <person name="Grigoriev I.V."/>
        </authorList>
    </citation>
    <scope>NUCLEOTIDE SEQUENCE [LARGE SCALE GENOMIC DNA]</scope>
    <source>
        <strain evidence="4">J235TASD1</strain>
    </source>
</reference>
<dbReference type="InterPro" id="IPR029058">
    <property type="entry name" value="AB_hydrolase_fold"/>
</dbReference>
<gene>
    <name evidence="3" type="ORF">Micbo1qcDRAFT_133133</name>
</gene>
<dbReference type="InterPro" id="IPR022742">
    <property type="entry name" value="Hydrolase_4"/>
</dbReference>
<evidence type="ECO:0000313" key="4">
    <source>
        <dbReference type="Proteomes" id="UP000070501"/>
    </source>
</evidence>
<proteinExistence type="predicted"/>
<dbReference type="Proteomes" id="UP000070501">
    <property type="component" value="Unassembled WGS sequence"/>
</dbReference>
<dbReference type="Pfam" id="PF12146">
    <property type="entry name" value="Hydrolase_4"/>
    <property type="match status" value="1"/>
</dbReference>
<dbReference type="FunCoup" id="A0A136J6K2">
    <property type="interactions" value="391"/>
</dbReference>
<dbReference type="STRING" id="196109.A0A136J6K2"/>
<dbReference type="OrthoDB" id="10249433at2759"/>
<feature type="region of interest" description="Disordered" evidence="1">
    <location>
        <begin position="294"/>
        <end position="321"/>
    </location>
</feature>
<feature type="domain" description="Serine aminopeptidase S33" evidence="2">
    <location>
        <begin position="26"/>
        <end position="270"/>
    </location>
</feature>
<dbReference type="FunFam" id="3.40.50.1820:FF:000255">
    <property type="entry name" value="Alpha/beta hydrolase, putative"/>
    <property type="match status" value="1"/>
</dbReference>
<dbReference type="Gene3D" id="3.40.50.1820">
    <property type="entry name" value="alpha/beta hydrolase"/>
    <property type="match status" value="1"/>
</dbReference>
<dbReference type="EMBL" id="KQ964248">
    <property type="protein sequence ID" value="KXJ92782.1"/>
    <property type="molecule type" value="Genomic_DNA"/>
</dbReference>
<feature type="compositionally biased region" description="Low complexity" evidence="1">
    <location>
        <begin position="294"/>
        <end position="310"/>
    </location>
</feature>
<evidence type="ECO:0000259" key="2">
    <source>
        <dbReference type="Pfam" id="PF12146"/>
    </source>
</evidence>
<dbReference type="AlphaFoldDB" id="A0A136J6K2"/>
<dbReference type="InParanoid" id="A0A136J6K2"/>
<name>A0A136J6K2_9PEZI</name>
<protein>
    <submittedName>
        <fullName evidence="3">Hydrolase</fullName>
    </submittedName>
</protein>
<keyword evidence="3" id="KW-0378">Hydrolase</keyword>